<dbReference type="GeneID" id="99504960"/>
<evidence type="ECO:0000313" key="2">
    <source>
        <dbReference type="Proteomes" id="UP000264605"/>
    </source>
</evidence>
<dbReference type="KEGG" id="pdj:D0907_05780"/>
<proteinExistence type="predicted"/>
<dbReference type="EMBL" id="CP032090">
    <property type="protein sequence ID" value="AXV64829.1"/>
    <property type="molecule type" value="Genomic_DNA"/>
</dbReference>
<sequence>MSRKSKLIYRIMLASKLRSRNKEISLEKLKQDCCLSEFELLTIMKELEIKQLVSWDPNKSAFFISA</sequence>
<dbReference type="RefSeq" id="WP_075594278.1">
    <property type="nucleotide sequence ID" value="NZ_CP032090.1"/>
</dbReference>
<protein>
    <submittedName>
        <fullName evidence="1">Uncharacterized protein</fullName>
    </submittedName>
</protein>
<evidence type="ECO:0000313" key="1">
    <source>
        <dbReference type="EMBL" id="AXV64829.1"/>
    </source>
</evidence>
<dbReference type="Proteomes" id="UP000264605">
    <property type="component" value="Chromosome"/>
</dbReference>
<organism evidence="1 2">
    <name type="scientific">Pseudoalteromonas lipolytica</name>
    <dbReference type="NCBI Taxonomy" id="570156"/>
    <lineage>
        <taxon>Bacteria</taxon>
        <taxon>Pseudomonadati</taxon>
        <taxon>Pseudomonadota</taxon>
        <taxon>Gammaproteobacteria</taxon>
        <taxon>Alteromonadales</taxon>
        <taxon>Pseudoalteromonadaceae</taxon>
        <taxon>Pseudoalteromonas</taxon>
    </lineage>
</organism>
<name>A0AAD0RZM3_9GAMM</name>
<reference evidence="1 2" key="1">
    <citation type="submission" date="2018-08" db="EMBL/GenBank/DDBJ databases">
        <title>Draft genome sequence of Pseudoalteromonas donghaensis HJ51.</title>
        <authorList>
            <person name="Oh J."/>
            <person name="Roh D."/>
        </authorList>
    </citation>
    <scope>NUCLEOTIDE SEQUENCE [LARGE SCALE GENOMIC DNA]</scope>
    <source>
        <strain evidence="1 2">HJ51</strain>
    </source>
</reference>
<gene>
    <name evidence="1" type="ORF">D0907_05780</name>
</gene>
<accession>A0AAD0RZM3</accession>
<dbReference type="AlphaFoldDB" id="A0AAD0RZM3"/>